<evidence type="ECO:0000313" key="6">
    <source>
        <dbReference type="EMBL" id="QFU75420.1"/>
    </source>
</evidence>
<dbReference type="InterPro" id="IPR016035">
    <property type="entry name" value="Acyl_Trfase/lysoPLipase"/>
</dbReference>
<dbReference type="Pfam" id="PF01734">
    <property type="entry name" value="Patatin"/>
    <property type="match status" value="1"/>
</dbReference>
<dbReference type="InterPro" id="IPR021771">
    <property type="entry name" value="Triacylglycerol_lipase_N"/>
</dbReference>
<keyword evidence="7" id="KW-1185">Reference proteome</keyword>
<dbReference type="EMBL" id="CP036422">
    <property type="protein sequence ID" value="QFU75420.1"/>
    <property type="molecule type" value="Genomic_DNA"/>
</dbReference>
<feature type="active site" description="Nucleophile" evidence="4">
    <location>
        <position position="179"/>
    </location>
</feature>
<dbReference type="InterPro" id="IPR002641">
    <property type="entry name" value="PNPLA_dom"/>
</dbReference>
<feature type="active site" description="Proton acceptor" evidence="4">
    <location>
        <position position="313"/>
    </location>
</feature>
<dbReference type="AlphaFoldDB" id="A0A5P9NHX9"/>
<proteinExistence type="predicted"/>
<dbReference type="GO" id="GO:0016042">
    <property type="term" value="P:lipid catabolic process"/>
    <property type="evidence" value="ECO:0007669"/>
    <property type="project" value="UniProtKB-UniRule"/>
</dbReference>
<organism evidence="6 7">
    <name type="scientific">Halioglobus maricola</name>
    <dbReference type="NCBI Taxonomy" id="2601894"/>
    <lineage>
        <taxon>Bacteria</taxon>
        <taxon>Pseudomonadati</taxon>
        <taxon>Pseudomonadota</taxon>
        <taxon>Gammaproteobacteria</taxon>
        <taxon>Cellvibrionales</taxon>
        <taxon>Halieaceae</taxon>
        <taxon>Halioglobus</taxon>
    </lineage>
</organism>
<reference evidence="6 7" key="1">
    <citation type="submission" date="2019-02" db="EMBL/GenBank/DDBJ databases">
        <authorList>
            <person name="Li S.-H."/>
        </authorList>
    </citation>
    <scope>NUCLEOTIDE SEQUENCE [LARGE SCALE GENOMIC DNA]</scope>
    <source>
        <strain evidence="6 7">IMCC14385</strain>
    </source>
</reference>
<dbReference type="PANTHER" id="PTHR14226">
    <property type="entry name" value="NEUROPATHY TARGET ESTERASE/SWISS CHEESE D.MELANOGASTER"/>
    <property type="match status" value="1"/>
</dbReference>
<dbReference type="KEGG" id="halc:EY643_07005"/>
<dbReference type="CDD" id="cd07206">
    <property type="entry name" value="Pat_TGL3-4-5_SDP1"/>
    <property type="match status" value="1"/>
</dbReference>
<accession>A0A5P9NHX9</accession>
<dbReference type="OrthoDB" id="7055653at2"/>
<keyword evidence="1 4" id="KW-0378">Hydrolase</keyword>
<dbReference type="Gene3D" id="3.40.1090.10">
    <property type="entry name" value="Cytosolic phospholipase A2 catalytic domain"/>
    <property type="match status" value="2"/>
</dbReference>
<dbReference type="Pfam" id="PF11815">
    <property type="entry name" value="DUF3336"/>
    <property type="match status" value="1"/>
</dbReference>
<dbReference type="PANTHER" id="PTHR14226:SF10">
    <property type="entry name" value="TRIACYLGLYCEROL LIPASE 4-RELATED"/>
    <property type="match status" value="1"/>
</dbReference>
<evidence type="ECO:0000256" key="4">
    <source>
        <dbReference type="PROSITE-ProRule" id="PRU01161"/>
    </source>
</evidence>
<comment type="caution">
    <text evidence="4">Lacks conserved residue(s) required for the propagation of feature annotation.</text>
</comment>
<name>A0A5P9NHX9_9GAMM</name>
<dbReference type="GO" id="GO:0004806">
    <property type="term" value="F:triacylglycerol lipase activity"/>
    <property type="evidence" value="ECO:0007669"/>
    <property type="project" value="InterPro"/>
</dbReference>
<evidence type="ECO:0000256" key="2">
    <source>
        <dbReference type="ARBA" id="ARBA00022963"/>
    </source>
</evidence>
<keyword evidence="3 4" id="KW-0443">Lipid metabolism</keyword>
<evidence type="ECO:0000256" key="3">
    <source>
        <dbReference type="ARBA" id="ARBA00023098"/>
    </source>
</evidence>
<evidence type="ECO:0000313" key="7">
    <source>
        <dbReference type="Proteomes" id="UP000326287"/>
    </source>
</evidence>
<gene>
    <name evidence="6" type="ORF">EY643_07005</name>
</gene>
<evidence type="ECO:0000256" key="1">
    <source>
        <dbReference type="ARBA" id="ARBA00022801"/>
    </source>
</evidence>
<feature type="domain" description="PNPLA" evidence="5">
    <location>
        <begin position="146"/>
        <end position="326"/>
    </location>
</feature>
<sequence>MNILTSNQLKRSLKSAESFEEWQSAAEAYDAYHKADKWRRTDVSSQFDYVSIRGRLDRLRSLKSRHDIRGLLFTLNEGIHGNMGGMGRAGLYEKAKTGTKHLIEDYIDEILHSLELIAEDDSGDIAPEEKYQFFKRASHCVGHSALMLSGSGSLLFFHMGVAKALVEAELLPDVISGSSGGAIVASMLCTHTNAELKKMLQLDYMIGTLDPDTPKSGVTDTADLEAGIARIVPDMTFEQSFAKTGRAANVPIAAAETHQTSRLLNATTSPSVLMRSAVMASTAVPGIFPPVTLKAVDDHGHQVNYLPSRRWVDGSVSDDLPAKRLARLYGVNHYIVSQTNQLALPFVAAATRKPTNARILRAAARRSAREWINAVTLILDRVDKENGRMTQATSAVRSLINQNYAGDINILPDYTFVNPRTLLATPSEKQVTKLISSGERCTWPKLGMIRNQTKISRKLKQILDSYEGTHLPASAS</sequence>
<dbReference type="SUPFAM" id="SSF52151">
    <property type="entry name" value="FabD/lysophospholipase-like"/>
    <property type="match status" value="1"/>
</dbReference>
<evidence type="ECO:0000259" key="5">
    <source>
        <dbReference type="PROSITE" id="PS51635"/>
    </source>
</evidence>
<keyword evidence="2 4" id="KW-0442">Lipid degradation</keyword>
<dbReference type="InterPro" id="IPR050301">
    <property type="entry name" value="NTE"/>
</dbReference>
<dbReference type="RefSeq" id="WP_152661527.1">
    <property type="nucleotide sequence ID" value="NZ_CP036422.1"/>
</dbReference>
<feature type="short sequence motif" description="GXSXG" evidence="4">
    <location>
        <begin position="177"/>
        <end position="181"/>
    </location>
</feature>
<protein>
    <submittedName>
        <fullName evidence="6">DUF3336 domain-containing protein</fullName>
    </submittedName>
</protein>
<dbReference type="Proteomes" id="UP000326287">
    <property type="component" value="Chromosome"/>
</dbReference>
<dbReference type="PROSITE" id="PS51635">
    <property type="entry name" value="PNPLA"/>
    <property type="match status" value="1"/>
</dbReference>